<dbReference type="PANTHER" id="PTHR10266:SF3">
    <property type="entry name" value="CYTOCHROME C1, HEME PROTEIN, MITOCHONDRIAL"/>
    <property type="match status" value="1"/>
</dbReference>
<evidence type="ECO:0000256" key="2">
    <source>
        <dbReference type="ARBA" id="ARBA00006488"/>
    </source>
</evidence>
<keyword evidence="8" id="KW-0999">Mitochondrion inner membrane</keyword>
<dbReference type="GO" id="GO:0006122">
    <property type="term" value="P:mitochondrial electron transport, ubiquinol to cytochrome c"/>
    <property type="evidence" value="ECO:0007669"/>
    <property type="project" value="TreeGrafter"/>
</dbReference>
<name>A0A1R3JZ56_9ROSI</name>
<evidence type="ECO:0000256" key="6">
    <source>
        <dbReference type="ARBA" id="ARBA00022692"/>
    </source>
</evidence>
<evidence type="ECO:0000256" key="8">
    <source>
        <dbReference type="ARBA" id="ARBA00022792"/>
    </source>
</evidence>
<evidence type="ECO:0000313" key="18">
    <source>
        <dbReference type="Proteomes" id="UP000187203"/>
    </source>
</evidence>
<keyword evidence="3" id="KW-0813">Transport</keyword>
<evidence type="ECO:0000256" key="11">
    <source>
        <dbReference type="ARBA" id="ARBA00023004"/>
    </source>
</evidence>
<dbReference type="InterPro" id="IPR014002">
    <property type="entry name" value="Agenet_dom_plant"/>
</dbReference>
<sequence length="513" mass="56517">MRFKKGSKVEVLTKKEVPTGAWRCAEIMSGNGHTYSVKYGWFPITGEAATVERVPRKAIRPCPPPVNGCDDWVSGDVVEVFDELCWKPAVIVRVFGGNNFSVRILGSNSELKAHKSRLRVRQSWEEGNWFLVGKGSSNSSGQLKRKRSAPGFYDVGGQKKRMIIEKGSIGAKRIIVRLPSPASEKLGTELHAIGLGHKIRTGVQGYGKLSFLSRLTRQAHDAKTLPSVHSQIITQDGDRLGSTGINSLRWLALFGAGFSGLLGCATIAYSDEAEHGLACPSYPWPHKGILSSYDHASIRRGHQVYQQVCASCHSMSLVSYRDLVGVAYTEEETKAMAAEIEVVDGPNDEGEMFTRPGKLSDRFPEPYANEQAARFANGGAYPPDLSLITKARHDGQNYVFALLTGYRDPPAGVSIREGLHYNPYFPGGAIAMPKMLNDGAVEYEDGTPATEAQMGKDVVTFLAWAAEPEMEERKLMGFKWIFVLSLALLQAAYYRRLKWSVLKSRKLVVDVVN</sequence>
<comment type="caution">
    <text evidence="17">The sequence shown here is derived from an EMBL/GenBank/DDBJ whole genome shotgun (WGS) entry which is preliminary data.</text>
</comment>
<keyword evidence="11 15" id="KW-0408">Iron</keyword>
<feature type="domain" description="Cytochrome c" evidence="16">
    <location>
        <begin position="296"/>
        <end position="403"/>
    </location>
</feature>
<dbReference type="FunFam" id="1.20.5.100:FF:000003">
    <property type="entry name" value="Cytochrome c1, heme protein, mitochondrial"/>
    <property type="match status" value="1"/>
</dbReference>
<evidence type="ECO:0000256" key="10">
    <source>
        <dbReference type="ARBA" id="ARBA00022989"/>
    </source>
</evidence>
<proteinExistence type="inferred from homology"/>
<dbReference type="EMBL" id="AWUE01014978">
    <property type="protein sequence ID" value="OMP00135.1"/>
    <property type="molecule type" value="Genomic_DNA"/>
</dbReference>
<dbReference type="AlphaFoldDB" id="A0A1R3JZ56"/>
<dbReference type="PROSITE" id="PS51007">
    <property type="entry name" value="CYTC"/>
    <property type="match status" value="1"/>
</dbReference>
<dbReference type="GO" id="GO:0005743">
    <property type="term" value="C:mitochondrial inner membrane"/>
    <property type="evidence" value="ECO:0007669"/>
    <property type="project" value="UniProtKB-SubCell"/>
</dbReference>
<dbReference type="Gene3D" id="1.10.760.10">
    <property type="entry name" value="Cytochrome c-like domain"/>
    <property type="match status" value="1"/>
</dbReference>
<evidence type="ECO:0000256" key="14">
    <source>
        <dbReference type="ARBA" id="ARBA00063866"/>
    </source>
</evidence>
<dbReference type="GO" id="GO:0046872">
    <property type="term" value="F:metal ion binding"/>
    <property type="evidence" value="ECO:0007669"/>
    <property type="project" value="UniProtKB-KW"/>
</dbReference>
<dbReference type="GO" id="GO:0020037">
    <property type="term" value="F:heme binding"/>
    <property type="evidence" value="ECO:0007669"/>
    <property type="project" value="InterPro"/>
</dbReference>
<dbReference type="PANTHER" id="PTHR10266">
    <property type="entry name" value="CYTOCHROME C1"/>
    <property type="match status" value="1"/>
</dbReference>
<dbReference type="InterPro" id="IPR036909">
    <property type="entry name" value="Cyt_c-like_dom_sf"/>
</dbReference>
<dbReference type="Pfam" id="PF02167">
    <property type="entry name" value="Cytochrom_C1"/>
    <property type="match status" value="1"/>
</dbReference>
<evidence type="ECO:0000256" key="9">
    <source>
        <dbReference type="ARBA" id="ARBA00022982"/>
    </source>
</evidence>
<dbReference type="InterPro" id="IPR002326">
    <property type="entry name" value="Cyt_c1"/>
</dbReference>
<dbReference type="Proteomes" id="UP000187203">
    <property type="component" value="Unassembled WGS sequence"/>
</dbReference>
<feature type="binding site" description="covalent" evidence="15">
    <location>
        <position position="309"/>
    </location>
    <ligand>
        <name>heme c</name>
        <dbReference type="ChEBI" id="CHEBI:61717"/>
    </ligand>
</feature>
<dbReference type="InterPro" id="IPR009056">
    <property type="entry name" value="Cyt_c-like_dom"/>
</dbReference>
<dbReference type="OrthoDB" id="5925at2759"/>
<dbReference type="STRING" id="93759.A0A1R3JZ56"/>
<comment type="similarity">
    <text evidence="2">Belongs to the cytochrome c family.</text>
</comment>
<dbReference type="PRINTS" id="PR00603">
    <property type="entry name" value="CYTOCHROMEC1"/>
</dbReference>
<protein>
    <submittedName>
        <fullName evidence="17">Cytochrome c1</fullName>
    </submittedName>
</protein>
<evidence type="ECO:0000256" key="15">
    <source>
        <dbReference type="PIRSR" id="PIRSR602326-1"/>
    </source>
</evidence>
<dbReference type="SUPFAM" id="SSF81496">
    <property type="entry name" value="Cytochrome c1 subunit of cytochrome bc1 complex (Ubiquinol-cytochrome c reductase), transmembrane anchor"/>
    <property type="match status" value="1"/>
</dbReference>
<dbReference type="InterPro" id="IPR008395">
    <property type="entry name" value="Agenet-like_dom"/>
</dbReference>
<keyword evidence="13" id="KW-0472">Membrane</keyword>
<dbReference type="CDD" id="cd20406">
    <property type="entry name" value="Tudor_Agenet_AtDUF_rpt2_4"/>
    <property type="match status" value="1"/>
</dbReference>
<evidence type="ECO:0000256" key="7">
    <source>
        <dbReference type="ARBA" id="ARBA00022723"/>
    </source>
</evidence>
<dbReference type="InterPro" id="IPR021157">
    <property type="entry name" value="Cyt_c1_TM_anchor_C"/>
</dbReference>
<dbReference type="SMART" id="SM00743">
    <property type="entry name" value="Agenet"/>
    <property type="match status" value="2"/>
</dbReference>
<keyword evidence="10" id="KW-1133">Transmembrane helix</keyword>
<dbReference type="Gene3D" id="1.20.5.100">
    <property type="entry name" value="Cytochrome c1, transmembrane anchor, C-terminal"/>
    <property type="match status" value="1"/>
</dbReference>
<reference evidence="18" key="1">
    <citation type="submission" date="2013-09" db="EMBL/GenBank/DDBJ databases">
        <title>Corchorus olitorius genome sequencing.</title>
        <authorList>
            <person name="Alam M."/>
            <person name="Haque M.S."/>
            <person name="Islam M.S."/>
            <person name="Emdad E.M."/>
            <person name="Islam M.M."/>
            <person name="Ahmed B."/>
            <person name="Halim A."/>
            <person name="Hossen Q.M.M."/>
            <person name="Hossain M.Z."/>
            <person name="Ahmed R."/>
            <person name="Khan M.M."/>
            <person name="Islam R."/>
            <person name="Rashid M.M."/>
            <person name="Khan S.A."/>
            <person name="Rahman M.S."/>
            <person name="Alam M."/>
            <person name="Yahiya A.S."/>
            <person name="Khan M.S."/>
            <person name="Azam M.S."/>
            <person name="Haque T."/>
            <person name="Lashkar M.Z.H."/>
            <person name="Akhand A.I."/>
            <person name="Morshed G."/>
            <person name="Roy S."/>
            <person name="Uddin K.S."/>
            <person name="Rabeya T."/>
            <person name="Hossain A.S."/>
            <person name="Chowdhury A."/>
            <person name="Snigdha A.R."/>
            <person name="Mortoza M.S."/>
            <person name="Matin S.A."/>
            <person name="Hoque S.M.E."/>
            <person name="Islam M.K."/>
            <person name="Roy D.K."/>
            <person name="Haider R."/>
            <person name="Moosa M.M."/>
            <person name="Elias S.M."/>
            <person name="Hasan A.M."/>
            <person name="Jahan S."/>
            <person name="Shafiuddin M."/>
            <person name="Mahmood N."/>
            <person name="Shommy N.S."/>
        </authorList>
    </citation>
    <scope>NUCLEOTIDE SEQUENCE [LARGE SCALE GENOMIC DNA]</scope>
    <source>
        <strain evidence="18">cv. O-4</strain>
    </source>
</reference>
<evidence type="ECO:0000256" key="13">
    <source>
        <dbReference type="ARBA" id="ARBA00023136"/>
    </source>
</evidence>
<evidence type="ECO:0000259" key="16">
    <source>
        <dbReference type="PROSITE" id="PS51007"/>
    </source>
</evidence>
<comment type="cofactor">
    <cofactor evidence="15">
        <name>heme c</name>
        <dbReference type="ChEBI" id="CHEBI:61717"/>
    </cofactor>
    <text evidence="15">Binds 1 heme c group covalently per subunit.</text>
</comment>
<evidence type="ECO:0000256" key="3">
    <source>
        <dbReference type="ARBA" id="ARBA00022448"/>
    </source>
</evidence>
<evidence type="ECO:0000256" key="5">
    <source>
        <dbReference type="ARBA" id="ARBA00022660"/>
    </source>
</evidence>
<feature type="binding site" description="covalent" evidence="15">
    <location>
        <position position="312"/>
    </location>
    <ligand>
        <name>heme c</name>
        <dbReference type="ChEBI" id="CHEBI:61717"/>
    </ligand>
</feature>
<feature type="binding site" description="covalent" evidence="15">
    <location>
        <position position="313"/>
    </location>
    <ligand>
        <name>heme c</name>
        <dbReference type="ChEBI" id="CHEBI:61717"/>
    </ligand>
</feature>
<keyword evidence="4 15" id="KW-0349">Heme</keyword>
<keyword evidence="5" id="KW-0679">Respiratory chain</keyword>
<comment type="subcellular location">
    <subcellularLocation>
        <location evidence="1">Mitochondrion inner membrane</location>
        <topology evidence="1">Single-pass membrane protein</topology>
    </subcellularLocation>
</comment>
<evidence type="ECO:0000256" key="4">
    <source>
        <dbReference type="ARBA" id="ARBA00022617"/>
    </source>
</evidence>
<dbReference type="FunFam" id="1.10.760.10:FF:000002">
    <property type="entry name" value="Cytochrome c1, heme protein"/>
    <property type="match status" value="1"/>
</dbReference>
<evidence type="ECO:0000313" key="17">
    <source>
        <dbReference type="EMBL" id="OMP00135.1"/>
    </source>
</evidence>
<keyword evidence="12" id="KW-0496">Mitochondrion</keyword>
<dbReference type="SUPFAM" id="SSF46626">
    <property type="entry name" value="Cytochrome c"/>
    <property type="match status" value="1"/>
</dbReference>
<comment type="subunit">
    <text evidence="14">Component of the ubiquinol-cytochrome c oxidoreductase (cytochrome b-c1 complex, complex III, CIII), a multisubunit enzyme composed of 10 subunits. The complex is composed of 3 respiratory subunits cytochrome b (MT-CYB), cytochrome c1 (CYC1-1 or CYC1-2) and Rieske protein (UCR1-1 or UCR1-2), 2 core protein subunits MPPalpha1 (or MPPalpha2) and MPPB, and 5 low-molecular weight protein subunits QCR7-1 (or QCR7-2), UCRQ-1 (or UCRQ-2), QCR9, UCRY and probably QCR6-1 (or QCR6-2). The complex exists as an obligatory dimer and forms supercomplexes (SCs) in the inner mitochondrial membrane with NADH-ubiquinone oxidoreductase (complex I, CI), resulting in different assemblies (supercomplexes SCI(1)III(2) and SCI(2)III(4)).</text>
</comment>
<dbReference type="GO" id="GO:0009055">
    <property type="term" value="F:electron transfer activity"/>
    <property type="evidence" value="ECO:0007669"/>
    <property type="project" value="InterPro"/>
</dbReference>
<dbReference type="Pfam" id="PF05641">
    <property type="entry name" value="Agenet"/>
    <property type="match status" value="1"/>
</dbReference>
<keyword evidence="18" id="KW-1185">Reference proteome</keyword>
<organism evidence="17 18">
    <name type="scientific">Corchorus olitorius</name>
    <dbReference type="NCBI Taxonomy" id="93759"/>
    <lineage>
        <taxon>Eukaryota</taxon>
        <taxon>Viridiplantae</taxon>
        <taxon>Streptophyta</taxon>
        <taxon>Embryophyta</taxon>
        <taxon>Tracheophyta</taxon>
        <taxon>Spermatophyta</taxon>
        <taxon>Magnoliopsida</taxon>
        <taxon>eudicotyledons</taxon>
        <taxon>Gunneridae</taxon>
        <taxon>Pentapetalae</taxon>
        <taxon>rosids</taxon>
        <taxon>malvids</taxon>
        <taxon>Malvales</taxon>
        <taxon>Malvaceae</taxon>
        <taxon>Grewioideae</taxon>
        <taxon>Apeibeae</taxon>
        <taxon>Corchorus</taxon>
    </lineage>
</organism>
<accession>A0A1R3JZ56</accession>
<evidence type="ECO:0000256" key="12">
    <source>
        <dbReference type="ARBA" id="ARBA00023128"/>
    </source>
</evidence>
<evidence type="ECO:0000256" key="1">
    <source>
        <dbReference type="ARBA" id="ARBA00004434"/>
    </source>
</evidence>
<keyword evidence="6" id="KW-0812">Transmembrane</keyword>
<keyword evidence="9" id="KW-0249">Electron transport</keyword>
<feature type="binding site" description="covalent" evidence="15">
    <location>
        <position position="432"/>
    </location>
    <ligand>
        <name>heme c</name>
        <dbReference type="ChEBI" id="CHEBI:61717"/>
    </ligand>
</feature>
<keyword evidence="7 15" id="KW-0479">Metal-binding</keyword>
<gene>
    <name evidence="17" type="ORF">COLO4_12876</name>
</gene>